<keyword evidence="6" id="KW-1278">Translocase</keyword>
<evidence type="ECO:0000256" key="6">
    <source>
        <dbReference type="ARBA" id="ARBA00022967"/>
    </source>
</evidence>
<dbReference type="PROSITE" id="PS00211">
    <property type="entry name" value="ABC_TRANSPORTER_1"/>
    <property type="match status" value="1"/>
</dbReference>
<gene>
    <name evidence="9" type="ORF">CTDIVETGP_0896</name>
</gene>
<dbReference type="InterPro" id="IPR050166">
    <property type="entry name" value="ABC_transporter_ATP-bind"/>
</dbReference>
<dbReference type="SMART" id="SM00382">
    <property type="entry name" value="AAA"/>
    <property type="match status" value="1"/>
</dbReference>
<dbReference type="PANTHER" id="PTHR42788:SF18">
    <property type="entry name" value="TAURINE IMPORT ATP-BINDING PROTEIN TAUB"/>
    <property type="match status" value="1"/>
</dbReference>
<evidence type="ECO:0000256" key="7">
    <source>
        <dbReference type="ARBA" id="ARBA00023136"/>
    </source>
</evidence>
<reference evidence="9 10" key="1">
    <citation type="journal article" date="2015" name="Genome Announc.">
        <title>Draft Genome Sequence of Clostridium tyrobutyricum Strain DIVETGP, Isolated from Cow's Milk for Grana Padano Production.</title>
        <authorList>
            <person name="Soggiu A."/>
            <person name="Piras C."/>
            <person name="Gaiarsa S."/>
            <person name="Sassera D."/>
            <person name="Roncada P."/>
            <person name="Bendixen E."/>
            <person name="Brasca M."/>
            <person name="Bonizzi L."/>
        </authorList>
    </citation>
    <scope>NUCLEOTIDE SEQUENCE [LARGE SCALE GENOMIC DNA]</scope>
    <source>
        <strain evidence="9 10">DIVETGP</strain>
    </source>
</reference>
<dbReference type="InterPro" id="IPR027417">
    <property type="entry name" value="P-loop_NTPase"/>
</dbReference>
<name>W6N3W9_CLOTY</name>
<sequence length="278" mass="31587">MSSIELLSECTSSELKSKDSNISLENISLDYGQSGKKFRALENINLQLCSDDFVCVLGPSGCGKSSLLNIIAGYLTPSSGNVFIDGNSHTSPDPQVGVVFQQPNLLPWLNIQKNIEFGLKMKGASKAKRVEIASHYLELVGLRDYDKSYPHQLSGGMKQRAAIARTLAADPKIILLDEPFSALDALTREKMQKHLYFIWEKTRKCLFFITHDVDEALLLGNRIIIMHSNPGRIIKEYKNPLIRSKEQNFRKLRSQKEFFEMREYLIDQIQEDDEKNNE</sequence>
<evidence type="ECO:0000313" key="9">
    <source>
        <dbReference type="EMBL" id="CDL90826.1"/>
    </source>
</evidence>
<dbReference type="RefSeq" id="WP_017895404.1">
    <property type="nucleotide sequence ID" value="NZ_CBXI010000010.1"/>
</dbReference>
<evidence type="ECO:0000256" key="1">
    <source>
        <dbReference type="ARBA" id="ARBA00022448"/>
    </source>
</evidence>
<dbReference type="GeneID" id="29420257"/>
<dbReference type="InterPro" id="IPR017871">
    <property type="entry name" value="ABC_transporter-like_CS"/>
</dbReference>
<evidence type="ECO:0000259" key="8">
    <source>
        <dbReference type="PROSITE" id="PS50893"/>
    </source>
</evidence>
<dbReference type="GO" id="GO:0005524">
    <property type="term" value="F:ATP binding"/>
    <property type="evidence" value="ECO:0007669"/>
    <property type="project" value="UniProtKB-KW"/>
</dbReference>
<dbReference type="CDD" id="cd03293">
    <property type="entry name" value="ABC_NrtD_SsuB_transporters"/>
    <property type="match status" value="1"/>
</dbReference>
<dbReference type="AlphaFoldDB" id="W6N3W9"/>
<feature type="domain" description="ABC transporter" evidence="8">
    <location>
        <begin position="22"/>
        <end position="255"/>
    </location>
</feature>
<keyword evidence="10" id="KW-1185">Reference proteome</keyword>
<dbReference type="SUPFAM" id="SSF52540">
    <property type="entry name" value="P-loop containing nucleoside triphosphate hydrolases"/>
    <property type="match status" value="1"/>
</dbReference>
<evidence type="ECO:0000256" key="3">
    <source>
        <dbReference type="ARBA" id="ARBA00022519"/>
    </source>
</evidence>
<dbReference type="Proteomes" id="UP000019482">
    <property type="component" value="Unassembled WGS sequence"/>
</dbReference>
<evidence type="ECO:0000256" key="2">
    <source>
        <dbReference type="ARBA" id="ARBA00022475"/>
    </source>
</evidence>
<keyword evidence="7" id="KW-0472">Membrane</keyword>
<keyword evidence="4" id="KW-0547">Nucleotide-binding</keyword>
<dbReference type="InterPro" id="IPR003593">
    <property type="entry name" value="AAA+_ATPase"/>
</dbReference>
<evidence type="ECO:0000256" key="4">
    <source>
        <dbReference type="ARBA" id="ARBA00022741"/>
    </source>
</evidence>
<accession>W6N3W9</accession>
<keyword evidence="3" id="KW-0997">Cell inner membrane</keyword>
<dbReference type="PROSITE" id="PS50893">
    <property type="entry name" value="ABC_TRANSPORTER_2"/>
    <property type="match status" value="1"/>
</dbReference>
<keyword evidence="5" id="KW-0067">ATP-binding</keyword>
<dbReference type="GO" id="GO:0016887">
    <property type="term" value="F:ATP hydrolysis activity"/>
    <property type="evidence" value="ECO:0007669"/>
    <property type="project" value="InterPro"/>
</dbReference>
<comment type="caution">
    <text evidence="9">The sequence shown here is derived from an EMBL/GenBank/DDBJ whole genome shotgun (WGS) entry which is preliminary data.</text>
</comment>
<dbReference type="PANTHER" id="PTHR42788">
    <property type="entry name" value="TAURINE IMPORT ATP-BINDING PROTEIN-RELATED"/>
    <property type="match status" value="1"/>
</dbReference>
<dbReference type="InterPro" id="IPR003439">
    <property type="entry name" value="ABC_transporter-like_ATP-bd"/>
</dbReference>
<keyword evidence="1" id="KW-0813">Transport</keyword>
<dbReference type="Gene3D" id="3.40.50.300">
    <property type="entry name" value="P-loop containing nucleotide triphosphate hydrolases"/>
    <property type="match status" value="1"/>
</dbReference>
<protein>
    <submittedName>
        <fullName evidence="9">ABC-type nitrate/sulfonate/bicarbonate transport system, ATPase component</fullName>
    </submittedName>
</protein>
<evidence type="ECO:0000313" key="10">
    <source>
        <dbReference type="Proteomes" id="UP000019482"/>
    </source>
</evidence>
<dbReference type="Pfam" id="PF00005">
    <property type="entry name" value="ABC_tran"/>
    <property type="match status" value="1"/>
</dbReference>
<dbReference type="EMBL" id="CBXI010000010">
    <property type="protein sequence ID" value="CDL90826.1"/>
    <property type="molecule type" value="Genomic_DNA"/>
</dbReference>
<dbReference type="OrthoDB" id="9801958at2"/>
<proteinExistence type="predicted"/>
<organism evidence="9 10">
    <name type="scientific">Clostridium tyrobutyricum DIVETGP</name>
    <dbReference type="NCBI Taxonomy" id="1408889"/>
    <lineage>
        <taxon>Bacteria</taxon>
        <taxon>Bacillati</taxon>
        <taxon>Bacillota</taxon>
        <taxon>Clostridia</taxon>
        <taxon>Eubacteriales</taxon>
        <taxon>Clostridiaceae</taxon>
        <taxon>Clostridium</taxon>
    </lineage>
</organism>
<keyword evidence="2" id="KW-1003">Cell membrane</keyword>
<evidence type="ECO:0000256" key="5">
    <source>
        <dbReference type="ARBA" id="ARBA00022840"/>
    </source>
</evidence>